<feature type="domain" description="Peptidase M16 N-terminal" evidence="2">
    <location>
        <begin position="12"/>
        <end position="159"/>
    </location>
</feature>
<proteinExistence type="inferred from homology"/>
<sequence length="424" mass="48559">MYKKETLKNGLRIITHNMKQRDSISIGFWVGVGGRYEEGNLKGGSHFLEHIVFKGSQKYTCEEIKDKVEGIGGTLNAFTSEEQTCFYAKIPSKHLKQTFDVLADMVFFPKISGRDMTKEKTVILEEIKMYRDLPQHLVMELLDELVWPNHPLGRNLAGTPQTVSAMRPSDLKKFHQAHYTPKNIVIAVAGNVEHSEIVNLAQKKLKNQISSEQQDYRKAGILQSKPQINLYKKNIEQMHMALGMPGFDENHKDRYVLSLLSIILGGNMSSRLFVEVREKRGLAYSISSCTKSLHDTGMFMIRAGVDNKKIFDTIKLIFKELSKIKRSCVSKKEFQLAKDYLFGQLMLGLEDTMEHMLWIGETIISRDKIKTLAHVIKEFNKITLQDIQRVACEVLDKNRFHLAIVGPLTEQQEHQINILFDTKS</sequence>
<protein>
    <submittedName>
        <fullName evidence="4">FIG007959: peptidase, M16 family</fullName>
    </submittedName>
</protein>
<name>A0A3B1CXJ6_9ZZZZ</name>
<evidence type="ECO:0000259" key="2">
    <source>
        <dbReference type="Pfam" id="PF00675"/>
    </source>
</evidence>
<dbReference type="AlphaFoldDB" id="A0A3B1CXJ6"/>
<accession>A0A3B1CXJ6</accession>
<dbReference type="InterPro" id="IPR050361">
    <property type="entry name" value="MPP/UQCRC_Complex"/>
</dbReference>
<dbReference type="EMBL" id="UOGJ01000048">
    <property type="protein sequence ID" value="VAX35376.1"/>
    <property type="molecule type" value="Genomic_DNA"/>
</dbReference>
<organism evidence="4">
    <name type="scientific">hydrothermal vent metagenome</name>
    <dbReference type="NCBI Taxonomy" id="652676"/>
    <lineage>
        <taxon>unclassified sequences</taxon>
        <taxon>metagenomes</taxon>
        <taxon>ecological metagenomes</taxon>
    </lineage>
</organism>
<dbReference type="InterPro" id="IPR007863">
    <property type="entry name" value="Peptidase_M16_C"/>
</dbReference>
<dbReference type="PANTHER" id="PTHR11851">
    <property type="entry name" value="METALLOPROTEASE"/>
    <property type="match status" value="1"/>
</dbReference>
<dbReference type="Pfam" id="PF05193">
    <property type="entry name" value="Peptidase_M16_C"/>
    <property type="match status" value="1"/>
</dbReference>
<dbReference type="Pfam" id="PF00675">
    <property type="entry name" value="Peptidase_M16"/>
    <property type="match status" value="1"/>
</dbReference>
<dbReference type="SUPFAM" id="SSF63411">
    <property type="entry name" value="LuxS/MPP-like metallohydrolase"/>
    <property type="match status" value="2"/>
</dbReference>
<comment type="similarity">
    <text evidence="1">Belongs to the peptidase M16 family.</text>
</comment>
<dbReference type="GO" id="GO:0046872">
    <property type="term" value="F:metal ion binding"/>
    <property type="evidence" value="ECO:0007669"/>
    <property type="project" value="InterPro"/>
</dbReference>
<dbReference type="InterPro" id="IPR011765">
    <property type="entry name" value="Pept_M16_N"/>
</dbReference>
<dbReference type="PANTHER" id="PTHR11851:SF49">
    <property type="entry name" value="MITOCHONDRIAL-PROCESSING PEPTIDASE SUBUNIT ALPHA"/>
    <property type="match status" value="1"/>
</dbReference>
<feature type="domain" description="Peptidase M16 C-terminal" evidence="3">
    <location>
        <begin position="169"/>
        <end position="339"/>
    </location>
</feature>
<reference evidence="4" key="1">
    <citation type="submission" date="2018-06" db="EMBL/GenBank/DDBJ databases">
        <authorList>
            <person name="Zhirakovskaya E."/>
        </authorList>
    </citation>
    <scope>NUCLEOTIDE SEQUENCE</scope>
</reference>
<evidence type="ECO:0000313" key="4">
    <source>
        <dbReference type="EMBL" id="VAX35376.1"/>
    </source>
</evidence>
<evidence type="ECO:0000256" key="1">
    <source>
        <dbReference type="ARBA" id="ARBA00007261"/>
    </source>
</evidence>
<dbReference type="Gene3D" id="3.30.830.10">
    <property type="entry name" value="Metalloenzyme, LuxS/M16 peptidase-like"/>
    <property type="match status" value="2"/>
</dbReference>
<gene>
    <name evidence="4" type="ORF">MNBD_UNCLBAC01-380</name>
</gene>
<dbReference type="InterPro" id="IPR011249">
    <property type="entry name" value="Metalloenz_LuxS/M16"/>
</dbReference>
<evidence type="ECO:0000259" key="3">
    <source>
        <dbReference type="Pfam" id="PF05193"/>
    </source>
</evidence>